<sequence>MYWMQHCRIKHMTTRRYLKVDDKLQLTLTNDLLDPTTIFSLRPIRKESEDNDMVETDTHCCIEHVITSTWITAIDEEYHRKKITDKSSMAGIQWCTATLKKIGVCKEMRYDDVFMLQKVSPADVRNFNYVAGVVPLINKIILDLTNGRLKLMWTIDCSVQGLTELKNFMTVNGEPAMGRQKLLRNIRVVERIVKVLDFPYQLTPEYELTKKLMVNCYDVLQAYLKGDSRKNELYIAKYMDVFLGQLSFEGGISIAVSAMLNELIRDNRKIVDRITHDHIDLFIDLLSKRKDYRFLDLLSVLCVCDDVVIPDNQKYITKMWLTTGRRECIFHTELGQNIRQCHNVVYMSRDRKDSWVTLQDFVSGKDVDNDEEFLFLEHQLRLFGNLSQGQNKYANRVITTELEYVSWQEAFICLTDKRLPNQLRASYCALIMGKSWCRHKRFPRAQVLKLVHYLVRYGYYANDEAMKELLGPLLSLLDSRNDKYCPDRTSMYYYY</sequence>
<protein>
    <recommendedName>
        <fullName evidence="1">RIH domain-containing protein</fullName>
    </recommendedName>
</protein>
<dbReference type="PANTHER" id="PTHR13715">
    <property type="entry name" value="RYANODINE RECEPTOR AND IP3 RECEPTOR"/>
    <property type="match status" value="1"/>
</dbReference>
<dbReference type="InterPro" id="IPR035910">
    <property type="entry name" value="RyR/IP3R_RIH_dom_sf"/>
</dbReference>
<dbReference type="GO" id="GO:0005262">
    <property type="term" value="F:calcium channel activity"/>
    <property type="evidence" value="ECO:0007669"/>
    <property type="project" value="InterPro"/>
</dbReference>
<feature type="domain" description="RIH" evidence="1">
    <location>
        <begin position="170"/>
        <end position="333"/>
    </location>
</feature>
<proteinExistence type="predicted"/>
<reference evidence="2" key="1">
    <citation type="journal article" date="2023" name="Mol. Biol. Evol.">
        <title>Third-Generation Sequencing Reveals the Adaptive Role of the Epigenome in Three Deep-Sea Polychaetes.</title>
        <authorList>
            <person name="Perez M."/>
            <person name="Aroh O."/>
            <person name="Sun Y."/>
            <person name="Lan Y."/>
            <person name="Juniper S.K."/>
            <person name="Young C.R."/>
            <person name="Angers B."/>
            <person name="Qian P.Y."/>
        </authorList>
    </citation>
    <scope>NUCLEOTIDE SEQUENCE</scope>
    <source>
        <strain evidence="2">R07B-5</strain>
    </source>
</reference>
<dbReference type="Gene3D" id="1.25.10.30">
    <property type="entry name" value="IP3 receptor type 1 binding core, RIH domain"/>
    <property type="match status" value="1"/>
</dbReference>
<gene>
    <name evidence="2" type="ORF">NP493_56g07013</name>
</gene>
<dbReference type="InterPro" id="IPR015925">
    <property type="entry name" value="Ryanodine_IP3_receptor"/>
</dbReference>
<evidence type="ECO:0000259" key="1">
    <source>
        <dbReference type="Pfam" id="PF01365"/>
    </source>
</evidence>
<name>A0AAD9UJ07_RIDPI</name>
<keyword evidence="3" id="KW-1185">Reference proteome</keyword>
<dbReference type="SUPFAM" id="SSF82109">
    <property type="entry name" value="MIR domain"/>
    <property type="match status" value="1"/>
</dbReference>
<dbReference type="GO" id="GO:0016020">
    <property type="term" value="C:membrane"/>
    <property type="evidence" value="ECO:0007669"/>
    <property type="project" value="InterPro"/>
</dbReference>
<accession>A0AAD9UJ07</accession>
<dbReference type="EMBL" id="JAODUO010000055">
    <property type="protein sequence ID" value="KAK2191289.1"/>
    <property type="molecule type" value="Genomic_DNA"/>
</dbReference>
<dbReference type="AlphaFoldDB" id="A0AAD9UJ07"/>
<organism evidence="2 3">
    <name type="scientific">Ridgeia piscesae</name>
    <name type="common">Tubeworm</name>
    <dbReference type="NCBI Taxonomy" id="27915"/>
    <lineage>
        <taxon>Eukaryota</taxon>
        <taxon>Metazoa</taxon>
        <taxon>Spiralia</taxon>
        <taxon>Lophotrochozoa</taxon>
        <taxon>Annelida</taxon>
        <taxon>Polychaeta</taxon>
        <taxon>Sedentaria</taxon>
        <taxon>Canalipalpata</taxon>
        <taxon>Sabellida</taxon>
        <taxon>Siboglinidae</taxon>
        <taxon>Ridgeia</taxon>
    </lineage>
</organism>
<evidence type="ECO:0000313" key="2">
    <source>
        <dbReference type="EMBL" id="KAK2191289.1"/>
    </source>
</evidence>
<dbReference type="InterPro" id="IPR036300">
    <property type="entry name" value="MIR_dom_sf"/>
</dbReference>
<dbReference type="Proteomes" id="UP001209878">
    <property type="component" value="Unassembled WGS sequence"/>
</dbReference>
<dbReference type="PANTHER" id="PTHR13715:SF99">
    <property type="entry name" value="INOSITOL 1,4,5-TRISPHOSPHATE RECEPTOR-LIKE PROTEIN A"/>
    <property type="match status" value="1"/>
</dbReference>
<dbReference type="CDD" id="cd23280">
    <property type="entry name" value="beta-trefoil_MIR_itr-1-like"/>
    <property type="match status" value="1"/>
</dbReference>
<comment type="caution">
    <text evidence="2">The sequence shown here is derived from an EMBL/GenBank/DDBJ whole genome shotgun (WGS) entry which is preliminary data.</text>
</comment>
<dbReference type="Gene3D" id="2.80.10.50">
    <property type="match status" value="1"/>
</dbReference>
<dbReference type="SUPFAM" id="SSF100909">
    <property type="entry name" value="IP3 receptor type 1 binding core, domain 2"/>
    <property type="match status" value="1"/>
</dbReference>
<dbReference type="Pfam" id="PF01365">
    <property type="entry name" value="RYDR_ITPR"/>
    <property type="match status" value="1"/>
</dbReference>
<evidence type="ECO:0000313" key="3">
    <source>
        <dbReference type="Proteomes" id="UP001209878"/>
    </source>
</evidence>
<dbReference type="InterPro" id="IPR000699">
    <property type="entry name" value="RIH_dom"/>
</dbReference>